<organism evidence="1 2">
    <name type="scientific">Protopolystoma xenopodis</name>
    <dbReference type="NCBI Taxonomy" id="117903"/>
    <lineage>
        <taxon>Eukaryota</taxon>
        <taxon>Metazoa</taxon>
        <taxon>Spiralia</taxon>
        <taxon>Lophotrochozoa</taxon>
        <taxon>Platyhelminthes</taxon>
        <taxon>Monogenea</taxon>
        <taxon>Polyopisthocotylea</taxon>
        <taxon>Polystomatidea</taxon>
        <taxon>Polystomatidae</taxon>
        <taxon>Protopolystoma</taxon>
    </lineage>
</organism>
<comment type="caution">
    <text evidence="1">The sequence shown here is derived from an EMBL/GenBank/DDBJ whole genome shotgun (WGS) entry which is preliminary data.</text>
</comment>
<accession>A0A448WY57</accession>
<protein>
    <submittedName>
        <fullName evidence="1">Uncharacterized protein</fullName>
    </submittedName>
</protein>
<dbReference type="Proteomes" id="UP000784294">
    <property type="component" value="Unassembled WGS sequence"/>
</dbReference>
<evidence type="ECO:0000313" key="2">
    <source>
        <dbReference type="Proteomes" id="UP000784294"/>
    </source>
</evidence>
<proteinExistence type="predicted"/>
<dbReference type="EMBL" id="CAAALY010059988">
    <property type="protein sequence ID" value="VEL23099.1"/>
    <property type="molecule type" value="Genomic_DNA"/>
</dbReference>
<sequence>MEGPHPGTVGRPIEAQHFRAPGLELSTGVGFDRHLQKAPLSKNELQPPQTAWKTYWMDKIVRQCLSGLWMASAKIASDNAILVGARLWGNGIFSLTGFVIHSFG</sequence>
<keyword evidence="2" id="KW-1185">Reference proteome</keyword>
<reference evidence="1" key="1">
    <citation type="submission" date="2018-11" db="EMBL/GenBank/DDBJ databases">
        <authorList>
            <consortium name="Pathogen Informatics"/>
        </authorList>
    </citation>
    <scope>NUCLEOTIDE SEQUENCE</scope>
</reference>
<gene>
    <name evidence="1" type="ORF">PXEA_LOCUS16539</name>
</gene>
<evidence type="ECO:0000313" key="1">
    <source>
        <dbReference type="EMBL" id="VEL23099.1"/>
    </source>
</evidence>
<dbReference type="AlphaFoldDB" id="A0A448WY57"/>
<name>A0A448WY57_9PLAT</name>